<dbReference type="RefSeq" id="WP_150886665.1">
    <property type="nucleotide sequence ID" value="NZ_CP040856.1"/>
</dbReference>
<proteinExistence type="predicted"/>
<dbReference type="AlphaFoldDB" id="A0A9X7TDJ9"/>
<accession>A0A9X7TDJ9</accession>
<evidence type="ECO:0000313" key="2">
    <source>
        <dbReference type="Proteomes" id="UP000464749"/>
    </source>
</evidence>
<reference evidence="1 2" key="1">
    <citation type="submission" date="2019-06" db="EMBL/GenBank/DDBJ databases">
        <title>Whole genome sequencing of Lactobacillus johnsonii strain G2A.</title>
        <authorList>
            <person name="Conlan S."/>
            <person name="Thomas P.J."/>
            <person name="Mullikin J."/>
            <person name="Singer J."/>
            <person name="Weaver C."/>
            <person name="Segre J.A."/>
        </authorList>
    </citation>
    <scope>NUCLEOTIDE SEQUENCE [LARGE SCALE GENOMIC DNA]</scope>
    <source>
        <strain evidence="1 2">G2A</strain>
        <plasmid evidence="1 2">unnamed2</plasmid>
    </source>
</reference>
<sequence length="106" mass="12554">MQNFIFKNRKKEDFQNMFEIKLLQLGFYVSVALVDSKGRIKDPTFMRNIGWTLDGEKEAVCYLFYKNQVVLPIKLTETCHGLREYLVTGQTFKLELELFGYPKQLF</sequence>
<evidence type="ECO:0000313" key="1">
    <source>
        <dbReference type="EMBL" id="QIA88687.1"/>
    </source>
</evidence>
<keyword evidence="1" id="KW-0614">Plasmid</keyword>
<organism evidence="1 2">
    <name type="scientific">Lactobacillus johnsonii</name>
    <dbReference type="NCBI Taxonomy" id="33959"/>
    <lineage>
        <taxon>Bacteria</taxon>
        <taxon>Bacillati</taxon>
        <taxon>Bacillota</taxon>
        <taxon>Bacilli</taxon>
        <taxon>Lactobacillales</taxon>
        <taxon>Lactobacillaceae</taxon>
        <taxon>Lactobacillus</taxon>
    </lineage>
</organism>
<protein>
    <submittedName>
        <fullName evidence="1">Uncharacterized protein</fullName>
    </submittedName>
</protein>
<gene>
    <name evidence="1" type="ORF">FEE39_10620</name>
</gene>
<geneLocation type="plasmid" evidence="1 2">
    <name>unnamed2</name>
</geneLocation>
<dbReference type="EMBL" id="CP040856">
    <property type="protein sequence ID" value="QIA88687.1"/>
    <property type="molecule type" value="Genomic_DNA"/>
</dbReference>
<name>A0A9X7TDJ9_LACJH</name>
<dbReference type="Proteomes" id="UP000464749">
    <property type="component" value="Plasmid unnamed2"/>
</dbReference>